<protein>
    <submittedName>
        <fullName evidence="1">Uncharacterized protein</fullName>
    </submittedName>
</protein>
<dbReference type="Proteomes" id="UP001162483">
    <property type="component" value="Unassembled WGS sequence"/>
</dbReference>
<evidence type="ECO:0000313" key="1">
    <source>
        <dbReference type="EMBL" id="CAI9612723.1"/>
    </source>
</evidence>
<reference evidence="1" key="1">
    <citation type="submission" date="2023-05" db="EMBL/GenBank/DDBJ databases">
        <authorList>
            <person name="Stuckert A."/>
        </authorList>
    </citation>
    <scope>NUCLEOTIDE SEQUENCE</scope>
</reference>
<name>A0ABN9GZ54_9NEOB</name>
<gene>
    <name evidence="1" type="ORF">SPARVUS_LOCUS14747818</name>
</gene>
<feature type="non-terminal residue" evidence="1">
    <location>
        <position position="1"/>
    </location>
</feature>
<comment type="caution">
    <text evidence="1">The sequence shown here is derived from an EMBL/GenBank/DDBJ whole genome shotgun (WGS) entry which is preliminary data.</text>
</comment>
<proteinExistence type="predicted"/>
<sequence>VTIQTHPYLLLENVPKFLAPLTSPVSRSMIFWVTSRIFLALVPSAIRQ</sequence>
<evidence type="ECO:0000313" key="2">
    <source>
        <dbReference type="Proteomes" id="UP001162483"/>
    </source>
</evidence>
<organism evidence="1 2">
    <name type="scientific">Staurois parvus</name>
    <dbReference type="NCBI Taxonomy" id="386267"/>
    <lineage>
        <taxon>Eukaryota</taxon>
        <taxon>Metazoa</taxon>
        <taxon>Chordata</taxon>
        <taxon>Craniata</taxon>
        <taxon>Vertebrata</taxon>
        <taxon>Euteleostomi</taxon>
        <taxon>Amphibia</taxon>
        <taxon>Batrachia</taxon>
        <taxon>Anura</taxon>
        <taxon>Neobatrachia</taxon>
        <taxon>Ranoidea</taxon>
        <taxon>Ranidae</taxon>
        <taxon>Staurois</taxon>
    </lineage>
</organism>
<keyword evidence="2" id="KW-1185">Reference proteome</keyword>
<accession>A0ABN9GZ54</accession>
<dbReference type="EMBL" id="CATNWA010019348">
    <property type="protein sequence ID" value="CAI9612723.1"/>
    <property type="molecule type" value="Genomic_DNA"/>
</dbReference>